<dbReference type="InterPro" id="IPR036162">
    <property type="entry name" value="Resolvase-like_N_sf"/>
</dbReference>
<dbReference type="InterPro" id="IPR006119">
    <property type="entry name" value="Resolv_N"/>
</dbReference>
<evidence type="ECO:0000313" key="4">
    <source>
        <dbReference type="Proteomes" id="UP001240150"/>
    </source>
</evidence>
<dbReference type="Gene3D" id="3.40.50.1390">
    <property type="entry name" value="Resolvase, N-terminal catalytic domain"/>
    <property type="match status" value="1"/>
</dbReference>
<sequence length="465" mass="52036">MKNINPGGSLRPWREADVSPRARGRRTVKPAGQLRFAFYGRFSTKEHQDPETSRRWQLECANQVIAGLGNIVVEYVDVGVSRRRSWRRRPQAALLLDAVSRGKPGFDAVVVGEYERAFCGRQAFEIAELFQQHDVGLWLPETLGAVDLADPAHRAVLIEVGARSLREVQRDRHRAIEAMSAQAQYQGRYLGGRPPYGYCLVDAGPHPNASHARWGRQQQRLAPDLATARHVRWIFARRLAGGSMTGIARDLNDRGVPCPSAYDRGRNQHRSGAGWAVTTVAAILANPRYTGRQVWNRQAVQHHDTDGVSGADQQRTRTARRDWVISDRVVHEPLVSEADFIATQAVNALDRPADGSTRTYQLVGVLRCAACDRRLESHWSYDRAWYRCRHGYSSASTTGGRAWTGSVYWREDRLLEQIPALLPAGWRQLSPEMETVAGYLRSHGLLVVCSRDAVALQPDAALSAR</sequence>
<dbReference type="Proteomes" id="UP001240150">
    <property type="component" value="Chromosome"/>
</dbReference>
<dbReference type="PANTHER" id="PTHR30461:SF23">
    <property type="entry name" value="DNA RECOMBINASE-RELATED"/>
    <property type="match status" value="1"/>
</dbReference>
<dbReference type="SMART" id="SM00857">
    <property type="entry name" value="Resolvase"/>
    <property type="match status" value="1"/>
</dbReference>
<gene>
    <name evidence="3" type="ORF">ACTOB_002245</name>
</gene>
<dbReference type="PANTHER" id="PTHR30461">
    <property type="entry name" value="DNA-INVERTASE FROM LAMBDOID PROPHAGE"/>
    <property type="match status" value="1"/>
</dbReference>
<evidence type="ECO:0000313" key="3">
    <source>
        <dbReference type="EMBL" id="WIM98641.1"/>
    </source>
</evidence>
<name>A0ABY8WNN9_9ACTN</name>
<dbReference type="PROSITE" id="PS51737">
    <property type="entry name" value="RECOMBINASE_DNA_BIND"/>
    <property type="match status" value="1"/>
</dbReference>
<dbReference type="InterPro" id="IPR011109">
    <property type="entry name" value="DNA_bind_recombinase_dom"/>
</dbReference>
<reference evidence="3 4" key="1">
    <citation type="submission" date="2023-06" db="EMBL/GenBank/DDBJ databases">
        <authorList>
            <person name="Yushchuk O."/>
            <person name="Binda E."/>
            <person name="Ruckert-Reed C."/>
            <person name="Fedorenko V."/>
            <person name="Kalinowski J."/>
            <person name="Marinelli F."/>
        </authorList>
    </citation>
    <scope>NUCLEOTIDE SEQUENCE [LARGE SCALE GENOMIC DNA]</scope>
    <source>
        <strain evidence="3 4">NRRL 3884</strain>
    </source>
</reference>
<dbReference type="InterPro" id="IPR050639">
    <property type="entry name" value="SSR_resolvase"/>
</dbReference>
<feature type="region of interest" description="Disordered" evidence="1">
    <location>
        <begin position="1"/>
        <end position="26"/>
    </location>
</feature>
<evidence type="ECO:0000259" key="2">
    <source>
        <dbReference type="PROSITE" id="PS51737"/>
    </source>
</evidence>
<dbReference type="RefSeq" id="WP_284920022.1">
    <property type="nucleotide sequence ID" value="NZ_CP126980.1"/>
</dbReference>
<feature type="domain" description="Recombinase" evidence="2">
    <location>
        <begin position="195"/>
        <end position="355"/>
    </location>
</feature>
<dbReference type="InterPro" id="IPR038109">
    <property type="entry name" value="DNA_bind_recomb_sf"/>
</dbReference>
<dbReference type="Pfam" id="PF07508">
    <property type="entry name" value="Recombinase"/>
    <property type="match status" value="1"/>
</dbReference>
<dbReference type="Pfam" id="PF00239">
    <property type="entry name" value="Resolvase"/>
    <property type="match status" value="1"/>
</dbReference>
<protein>
    <submittedName>
        <fullName evidence="3">Recombinase family protein</fullName>
    </submittedName>
</protein>
<proteinExistence type="predicted"/>
<keyword evidence="4" id="KW-1185">Reference proteome</keyword>
<evidence type="ECO:0000256" key="1">
    <source>
        <dbReference type="SAM" id="MobiDB-lite"/>
    </source>
</evidence>
<accession>A0ABY8WNN9</accession>
<dbReference type="Gene3D" id="3.90.1750.20">
    <property type="entry name" value="Putative Large Serine Recombinase, Chain B, Domain 2"/>
    <property type="match status" value="1"/>
</dbReference>
<organism evidence="3 4">
    <name type="scientific">Actinoplanes oblitus</name>
    <dbReference type="NCBI Taxonomy" id="3040509"/>
    <lineage>
        <taxon>Bacteria</taxon>
        <taxon>Bacillati</taxon>
        <taxon>Actinomycetota</taxon>
        <taxon>Actinomycetes</taxon>
        <taxon>Micromonosporales</taxon>
        <taxon>Micromonosporaceae</taxon>
        <taxon>Actinoplanes</taxon>
    </lineage>
</organism>
<dbReference type="EMBL" id="CP126980">
    <property type="protein sequence ID" value="WIM98641.1"/>
    <property type="molecule type" value="Genomic_DNA"/>
</dbReference>